<organism evidence="1 2">
    <name type="scientific">Phlebia brevispora</name>
    <dbReference type="NCBI Taxonomy" id="194682"/>
    <lineage>
        <taxon>Eukaryota</taxon>
        <taxon>Fungi</taxon>
        <taxon>Dikarya</taxon>
        <taxon>Basidiomycota</taxon>
        <taxon>Agaricomycotina</taxon>
        <taxon>Agaricomycetes</taxon>
        <taxon>Polyporales</taxon>
        <taxon>Meruliaceae</taxon>
        <taxon>Phlebia</taxon>
    </lineage>
</organism>
<dbReference type="Proteomes" id="UP001148662">
    <property type="component" value="Unassembled WGS sequence"/>
</dbReference>
<keyword evidence="2" id="KW-1185">Reference proteome</keyword>
<reference evidence="1" key="1">
    <citation type="submission" date="2022-07" db="EMBL/GenBank/DDBJ databases">
        <title>Genome Sequence of Phlebia brevispora.</title>
        <authorList>
            <person name="Buettner E."/>
        </authorList>
    </citation>
    <scope>NUCLEOTIDE SEQUENCE</scope>
    <source>
        <strain evidence="1">MPL23</strain>
    </source>
</reference>
<evidence type="ECO:0000313" key="1">
    <source>
        <dbReference type="EMBL" id="KAJ3518747.1"/>
    </source>
</evidence>
<gene>
    <name evidence="1" type="ORF">NM688_g9396</name>
</gene>
<name>A0ACC1RJQ1_9APHY</name>
<comment type="caution">
    <text evidence="1">The sequence shown here is derived from an EMBL/GenBank/DDBJ whole genome shotgun (WGS) entry which is preliminary data.</text>
</comment>
<protein>
    <submittedName>
        <fullName evidence="1">Uncharacterized protein</fullName>
    </submittedName>
</protein>
<sequence length="369" mass="40636">MGKRPRVPAALHSELSEYSSLLRALRTSNTLDLASQLAAPPPTLVSSHNPDDEADDDESERPSTESVIASVDGSQASSGKARGKARAKKDYWTRWPLLAGDVHVPEWSLEDEVKLLALNALQKENSTTNSLSEQQKVPTGDITETPDPAAGPSRMRDESQEREPSDIADDAQANMEYLLTPQFLAGLSSSSGDFMTRILALLAAYVPPGEQSMQNRVHPIGWQSVLDIAGVHGLVDQEMLERVKQRLLALYPSSPVGLSHTFSDDESLRRACAAYDDSYLRIDGYTPEAVRYKQKRGPYKKHKARSTTEPESGDERRSLSKHQKSGDGEGSVLRVAETYLSYLRATALADTLALSDYPTTIYASWLQKY</sequence>
<accession>A0ACC1RJQ1</accession>
<evidence type="ECO:0000313" key="2">
    <source>
        <dbReference type="Proteomes" id="UP001148662"/>
    </source>
</evidence>
<dbReference type="EMBL" id="JANHOG010002925">
    <property type="protein sequence ID" value="KAJ3518747.1"/>
    <property type="molecule type" value="Genomic_DNA"/>
</dbReference>
<proteinExistence type="predicted"/>